<dbReference type="Proteomes" id="UP000265955">
    <property type="component" value="Unassembled WGS sequence"/>
</dbReference>
<dbReference type="Pfam" id="PF07963">
    <property type="entry name" value="N_methyl"/>
    <property type="match status" value="1"/>
</dbReference>
<organism evidence="3 4">
    <name type="scientific">Noviherbaspirillum saxi</name>
    <dbReference type="NCBI Taxonomy" id="2320863"/>
    <lineage>
        <taxon>Bacteria</taxon>
        <taxon>Pseudomonadati</taxon>
        <taxon>Pseudomonadota</taxon>
        <taxon>Betaproteobacteria</taxon>
        <taxon>Burkholderiales</taxon>
        <taxon>Oxalobacteraceae</taxon>
        <taxon>Noviherbaspirillum</taxon>
    </lineage>
</organism>
<sequence>MRTEHGFSLVEMLGALAVGAIMTAGAAGLVDGYLEEGKGRQAALYQSRVTEAARKYISANTAALQTAAGATTPAVVALSALKTKGHLESDVQPVNAYGQTPCVLVVQPTAGRLEALVVTEGGRDIPAKYVAQVAASAGQGGGFIPFNNPTIAQGAANAWSVPLAGFGGASCSGTPAAANHLASALFFDGPGQLSTDFLHRHAVPGHPELNEMTTPLNMRAQAVEDASDALCAAGDASGYGRIAVDAQGAVLSCRQGIWKRQGGQWKDPAASFAALPVTGNSVGDVRLTTDTGRAFSWSGSAWRALAVDENGNLQVEGRMTASNVMLNQIVTPDSACGTNGLLARDTDGMPMACQLGAWRKLAQFAITGTAFSQSYVNTPPTGNTFNADIPLASLPGTRPLFITGSASCTTSDRFDSRVRVSFVDAAGAYMSYAGGCITDSSNGKGRVHMGTFIALQEIPDGAASVHVYMHTNGLATNNTQLQLAILNSR</sequence>
<reference evidence="4" key="1">
    <citation type="submission" date="2018-09" db="EMBL/GenBank/DDBJ databases">
        <authorList>
            <person name="Zhu H."/>
        </authorList>
    </citation>
    <scope>NUCLEOTIDE SEQUENCE [LARGE SCALE GENOMIC DNA]</scope>
    <source>
        <strain evidence="4">K1R23-30</strain>
    </source>
</reference>
<dbReference type="InterPro" id="IPR007001">
    <property type="entry name" value="Shufflon_N"/>
</dbReference>
<dbReference type="NCBIfam" id="TIGR02532">
    <property type="entry name" value="IV_pilin_GFxxxE"/>
    <property type="match status" value="1"/>
</dbReference>
<dbReference type="InterPro" id="IPR012902">
    <property type="entry name" value="N_methyl_site"/>
</dbReference>
<comment type="caution">
    <text evidence="3">The sequence shown here is derived from an EMBL/GenBank/DDBJ whole genome shotgun (WGS) entry which is preliminary data.</text>
</comment>
<evidence type="ECO:0000313" key="3">
    <source>
        <dbReference type="EMBL" id="RJF92789.1"/>
    </source>
</evidence>
<feature type="domain" description="Bacterial shufflon protein N-terminal" evidence="2">
    <location>
        <begin position="33"/>
        <end position="226"/>
    </location>
</feature>
<evidence type="ECO:0000256" key="1">
    <source>
        <dbReference type="SAM" id="Phobius"/>
    </source>
</evidence>
<feature type="transmembrane region" description="Helical" evidence="1">
    <location>
        <begin position="12"/>
        <end position="34"/>
    </location>
</feature>
<name>A0A3A3G0D1_9BURK</name>
<dbReference type="AlphaFoldDB" id="A0A3A3G0D1"/>
<evidence type="ECO:0000259" key="2">
    <source>
        <dbReference type="Pfam" id="PF04917"/>
    </source>
</evidence>
<dbReference type="PROSITE" id="PS00409">
    <property type="entry name" value="PROKAR_NTER_METHYL"/>
    <property type="match status" value="1"/>
</dbReference>
<keyword evidence="1" id="KW-0812">Transmembrane</keyword>
<dbReference type="RefSeq" id="WP_119772809.1">
    <property type="nucleotide sequence ID" value="NZ_QYUO01000003.1"/>
</dbReference>
<protein>
    <submittedName>
        <fullName evidence="3">Shufflon system plasmid conjugative transfer pilus tip adhesin PilV</fullName>
    </submittedName>
</protein>
<gene>
    <name evidence="3" type="primary">pilV</name>
    <name evidence="3" type="ORF">D3871_26155</name>
</gene>
<dbReference type="Pfam" id="PF04917">
    <property type="entry name" value="Shufflon_N"/>
    <property type="match status" value="1"/>
</dbReference>
<keyword evidence="1" id="KW-0472">Membrane</keyword>
<accession>A0A3A3G0D1</accession>
<proteinExistence type="predicted"/>
<dbReference type="EMBL" id="QYUO01000003">
    <property type="protein sequence ID" value="RJF92789.1"/>
    <property type="molecule type" value="Genomic_DNA"/>
</dbReference>
<evidence type="ECO:0000313" key="4">
    <source>
        <dbReference type="Proteomes" id="UP000265955"/>
    </source>
</evidence>
<keyword evidence="1" id="KW-1133">Transmembrane helix</keyword>
<dbReference type="OrthoDB" id="7220054at2"/>
<keyword evidence="4" id="KW-1185">Reference proteome</keyword>